<evidence type="ECO:0000313" key="7">
    <source>
        <dbReference type="Proteomes" id="UP000035352"/>
    </source>
</evidence>
<evidence type="ECO:0000256" key="4">
    <source>
        <dbReference type="ARBA" id="ARBA00023136"/>
    </source>
</evidence>
<comment type="subcellular location">
    <subcellularLocation>
        <location evidence="1">Membrane</location>
        <topology evidence="1">Multi-pass membrane protein</topology>
    </subcellularLocation>
</comment>
<organism evidence="6 7">
    <name type="scientific">Caldimonas brevitalea</name>
    <dbReference type="NCBI Taxonomy" id="413882"/>
    <lineage>
        <taxon>Bacteria</taxon>
        <taxon>Pseudomonadati</taxon>
        <taxon>Pseudomonadota</taxon>
        <taxon>Betaproteobacteria</taxon>
        <taxon>Burkholderiales</taxon>
        <taxon>Sphaerotilaceae</taxon>
        <taxon>Caldimonas</taxon>
    </lineage>
</organism>
<reference evidence="6 7" key="1">
    <citation type="submission" date="2015-05" db="EMBL/GenBank/DDBJ databases">
        <authorList>
            <person name="Tang B."/>
            <person name="Yu Y."/>
        </authorList>
    </citation>
    <scope>NUCLEOTIDE SEQUENCE [LARGE SCALE GENOMIC DNA]</scope>
    <source>
        <strain evidence="6 7">DSM 7029</strain>
    </source>
</reference>
<dbReference type="AlphaFoldDB" id="A0A0G3BE58"/>
<dbReference type="Pfam" id="PF07690">
    <property type="entry name" value="MFS_1"/>
    <property type="match status" value="1"/>
</dbReference>
<dbReference type="PANTHER" id="PTHR23514:SF13">
    <property type="entry name" value="INNER MEMBRANE PROTEIN YBJJ"/>
    <property type="match status" value="1"/>
</dbReference>
<accession>A0A0G3BE58</accession>
<dbReference type="Gene3D" id="1.20.1250.20">
    <property type="entry name" value="MFS general substrate transporter like domains"/>
    <property type="match status" value="2"/>
</dbReference>
<feature type="transmembrane region" description="Helical" evidence="5">
    <location>
        <begin position="310"/>
        <end position="333"/>
    </location>
</feature>
<name>A0A0G3BE58_9BURK</name>
<feature type="transmembrane region" description="Helical" evidence="5">
    <location>
        <begin position="283"/>
        <end position="304"/>
    </location>
</feature>
<dbReference type="GO" id="GO:0016020">
    <property type="term" value="C:membrane"/>
    <property type="evidence" value="ECO:0007669"/>
    <property type="project" value="UniProtKB-SubCell"/>
</dbReference>
<protein>
    <recommendedName>
        <fullName evidence="8">MFS transporter</fullName>
    </recommendedName>
</protein>
<evidence type="ECO:0000313" key="6">
    <source>
        <dbReference type="EMBL" id="AKJ27709.1"/>
    </source>
</evidence>
<evidence type="ECO:0008006" key="8">
    <source>
        <dbReference type="Google" id="ProtNLM"/>
    </source>
</evidence>
<feature type="transmembrane region" description="Helical" evidence="5">
    <location>
        <begin position="245"/>
        <end position="271"/>
    </location>
</feature>
<feature type="transmembrane region" description="Helical" evidence="5">
    <location>
        <begin position="375"/>
        <end position="393"/>
    </location>
</feature>
<evidence type="ECO:0000256" key="3">
    <source>
        <dbReference type="ARBA" id="ARBA00022989"/>
    </source>
</evidence>
<evidence type="ECO:0000256" key="5">
    <source>
        <dbReference type="SAM" id="Phobius"/>
    </source>
</evidence>
<feature type="transmembrane region" description="Helical" evidence="5">
    <location>
        <begin position="220"/>
        <end position="239"/>
    </location>
</feature>
<dbReference type="InterPro" id="IPR051788">
    <property type="entry name" value="MFS_Transporter"/>
</dbReference>
<dbReference type="Proteomes" id="UP000035352">
    <property type="component" value="Chromosome"/>
</dbReference>
<dbReference type="CDD" id="cd17393">
    <property type="entry name" value="MFS_MosC_like"/>
    <property type="match status" value="1"/>
</dbReference>
<dbReference type="KEGG" id="pbh:AAW51_1018"/>
<evidence type="ECO:0000256" key="1">
    <source>
        <dbReference type="ARBA" id="ARBA00004141"/>
    </source>
</evidence>
<keyword evidence="7" id="KW-1185">Reference proteome</keyword>
<keyword evidence="4 5" id="KW-0472">Membrane</keyword>
<feature type="transmembrane region" description="Helical" evidence="5">
    <location>
        <begin position="345"/>
        <end position="369"/>
    </location>
</feature>
<dbReference type="PANTHER" id="PTHR23514">
    <property type="entry name" value="BYPASS OF STOP CODON PROTEIN 6"/>
    <property type="match status" value="1"/>
</dbReference>
<proteinExistence type="predicted"/>
<dbReference type="InterPro" id="IPR036259">
    <property type="entry name" value="MFS_trans_sf"/>
</dbReference>
<dbReference type="STRING" id="413882.AAW51_1018"/>
<gene>
    <name evidence="6" type="ORF">AAW51_1018</name>
</gene>
<dbReference type="EMBL" id="CP011371">
    <property type="protein sequence ID" value="AKJ27709.1"/>
    <property type="molecule type" value="Genomic_DNA"/>
</dbReference>
<evidence type="ECO:0000256" key="2">
    <source>
        <dbReference type="ARBA" id="ARBA00022692"/>
    </source>
</evidence>
<keyword evidence="2 5" id="KW-0812">Transmembrane</keyword>
<feature type="transmembrane region" description="Helical" evidence="5">
    <location>
        <begin position="111"/>
        <end position="136"/>
    </location>
</feature>
<dbReference type="SUPFAM" id="SSF103473">
    <property type="entry name" value="MFS general substrate transporter"/>
    <property type="match status" value="1"/>
</dbReference>
<dbReference type="InterPro" id="IPR011701">
    <property type="entry name" value="MFS"/>
</dbReference>
<feature type="transmembrane region" description="Helical" evidence="5">
    <location>
        <begin position="58"/>
        <end position="79"/>
    </location>
</feature>
<sequence>MSTGPLECQRDAALCVHTQRQVLWSQAQFLALGLLMGCWACSLPALKQRFGYDAQQLSLVLLSLAAGSVLAFLGCARVLQAVGTAVFTRTTGVLAAYALVGTQLVSESESLALVAFVFGWASAGFDVAINATAVAIERKAGRAVMSKLHAMFSSGGVVAAGVAAPLLQQHLDPLWLAVPAALLLSALALAGPADAAGDPVPAPALGAVAGTDTRVPRSRLVWRLGAAALLCLLCEGTMYDWSAVYMTHVFAASPALAVAGFGLFSAAMAFGRFTGDTLRDRRGGAAVLGPGCWLAAAGAGLAVLAPHGGWALLGFVLVGLGLSNVIPIVFAMAGRAGPGTAEGAIAFVSGIGFVGFLVGPPLVGLWASVFSFDTALLIVLAACVGVAGLVAPARAHRGAGR</sequence>
<feature type="transmembrane region" description="Helical" evidence="5">
    <location>
        <begin position="29"/>
        <end position="46"/>
    </location>
</feature>
<dbReference type="PATRIC" id="fig|413882.6.peg.1075"/>
<dbReference type="GO" id="GO:0022857">
    <property type="term" value="F:transmembrane transporter activity"/>
    <property type="evidence" value="ECO:0007669"/>
    <property type="project" value="InterPro"/>
</dbReference>
<keyword evidence="3 5" id="KW-1133">Transmembrane helix</keyword>
<dbReference type="OrthoDB" id="9810941at2"/>